<dbReference type="SUPFAM" id="SSF48452">
    <property type="entry name" value="TPR-like"/>
    <property type="match status" value="1"/>
</dbReference>
<name>A0ABS3CG22_9BACT</name>
<keyword evidence="2" id="KW-1133">Transmembrane helix</keyword>
<keyword evidence="1" id="KW-0802">TPR repeat</keyword>
<proteinExistence type="predicted"/>
<dbReference type="Pfam" id="PF13181">
    <property type="entry name" value="TPR_8"/>
    <property type="match status" value="1"/>
</dbReference>
<dbReference type="CDD" id="cd07302">
    <property type="entry name" value="CHD"/>
    <property type="match status" value="1"/>
</dbReference>
<dbReference type="SUPFAM" id="SSF55073">
    <property type="entry name" value="Nucleotide cyclase"/>
    <property type="match status" value="1"/>
</dbReference>
<keyword evidence="2" id="KW-0812">Transmembrane</keyword>
<dbReference type="PANTHER" id="PTHR43081">
    <property type="entry name" value="ADENYLATE CYCLASE, TERMINAL-DIFFERENTIATION SPECIFIC-RELATED"/>
    <property type="match status" value="1"/>
</dbReference>
<feature type="transmembrane region" description="Helical" evidence="2">
    <location>
        <begin position="188"/>
        <end position="208"/>
    </location>
</feature>
<evidence type="ECO:0000256" key="1">
    <source>
        <dbReference type="PROSITE-ProRule" id="PRU00339"/>
    </source>
</evidence>
<reference evidence="4 5" key="1">
    <citation type="submission" date="2021-03" db="EMBL/GenBank/DDBJ databases">
        <title>novel species isolated from a fishpond in China.</title>
        <authorList>
            <person name="Lu H."/>
            <person name="Cai Z."/>
        </authorList>
    </citation>
    <scope>NUCLEOTIDE SEQUENCE [LARGE SCALE GENOMIC DNA]</scope>
    <source>
        <strain evidence="4 5">YJ13C</strain>
    </source>
</reference>
<dbReference type="PANTHER" id="PTHR43081:SF19">
    <property type="entry name" value="PH-SENSITIVE ADENYLATE CYCLASE RV1264"/>
    <property type="match status" value="1"/>
</dbReference>
<dbReference type="InterPro" id="IPR001054">
    <property type="entry name" value="A/G_cyclase"/>
</dbReference>
<evidence type="ECO:0000313" key="4">
    <source>
        <dbReference type="EMBL" id="MBN7816052.1"/>
    </source>
</evidence>
<keyword evidence="2" id="KW-0472">Membrane</keyword>
<dbReference type="EMBL" id="JAFKCU010000002">
    <property type="protein sequence ID" value="MBN7816052.1"/>
    <property type="molecule type" value="Genomic_DNA"/>
</dbReference>
<dbReference type="SMART" id="SM00044">
    <property type="entry name" value="CYCc"/>
    <property type="match status" value="1"/>
</dbReference>
<dbReference type="Proteomes" id="UP000664480">
    <property type="component" value="Unassembled WGS sequence"/>
</dbReference>
<evidence type="ECO:0000256" key="2">
    <source>
        <dbReference type="SAM" id="Phobius"/>
    </source>
</evidence>
<organism evidence="4 5">
    <name type="scientific">Algoriphagus pacificus</name>
    <dbReference type="NCBI Taxonomy" id="2811234"/>
    <lineage>
        <taxon>Bacteria</taxon>
        <taxon>Pseudomonadati</taxon>
        <taxon>Bacteroidota</taxon>
        <taxon>Cytophagia</taxon>
        <taxon>Cytophagales</taxon>
        <taxon>Cyclobacteriaceae</taxon>
        <taxon>Algoriphagus</taxon>
    </lineage>
</organism>
<evidence type="ECO:0000259" key="3">
    <source>
        <dbReference type="PROSITE" id="PS50125"/>
    </source>
</evidence>
<dbReference type="Gene3D" id="1.25.40.10">
    <property type="entry name" value="Tetratricopeptide repeat domain"/>
    <property type="match status" value="2"/>
</dbReference>
<protein>
    <recommendedName>
        <fullName evidence="3">Guanylate cyclase domain-containing protein</fullName>
    </recommendedName>
</protein>
<dbReference type="InterPro" id="IPR029787">
    <property type="entry name" value="Nucleotide_cyclase"/>
</dbReference>
<evidence type="ECO:0000313" key="5">
    <source>
        <dbReference type="Proteomes" id="UP000664480"/>
    </source>
</evidence>
<sequence length="726" mass="82228">MDKQVTRKLVAVVFSDIVGYTRLMGEDEERAYTLLKENNEIHLSIIEKYNGELIKELGDGILSIYPSVEAALLASIEIQQYYYKRNTIEIRIGIHHGDIIYDNHDVFGDAVNIASRIQAIGVGGCILISKKVKELIPDKISIAKIPMGKYELKNVFRPIEIFAIGANGVKVPRKIDIEKNQAALQKKWVTGVSIFTAILVIVLAYFALTPLFQPTSPESKSVAVLPLKNLNFDAQKDFFSDGLSEDIITQLTKINSIQVISKSSIDKLRNKTLTYAQIAEELGVSAILDGSVQWSGDELRIRVQLIDTKTNENMWSETFDPELEDVFAVQSEIAQMIAVQLEGSLTETEITQLEKKPTTDFEAYESYLKGRQKYNYYQFDSIMLAIQEFKEAIAIDQNYALAYTGLADAYAQMYGAFGEGDAYMDSSLNSSQKAIELDPELPGGYLSKGVIYYYQNRYDLALPQIQKAYDLNPNHSRAVGNLATVYMITGQLDKALPLQKRASGLNPNSYIPFQIVGWIYRILGDQKEAQIWLDKSLSIQEVIETYEQLAYSFLFEDETSRAMELIPKILSLGQTYANYEIAGKIAFFAQDFAKAESHLKRSIELRETNSLDEYFSAPIYLAYILKKNGQSDQIDEVLGNSLELRIEELENSSQEDELALMVSAIYLLKNDESASLEYLQKAKELHWVDVFEVQNNALFQNLKSNKEYQELLKEIESLLQEMKKNI</sequence>
<gene>
    <name evidence="4" type="ORF">J0A69_11460</name>
</gene>
<dbReference type="Pfam" id="PF00211">
    <property type="entry name" value="Guanylate_cyc"/>
    <property type="match status" value="1"/>
</dbReference>
<comment type="caution">
    <text evidence="4">The sequence shown here is derived from an EMBL/GenBank/DDBJ whole genome shotgun (WGS) entry which is preliminary data.</text>
</comment>
<feature type="domain" description="Guanylate cyclase" evidence="3">
    <location>
        <begin position="11"/>
        <end position="118"/>
    </location>
</feature>
<dbReference type="PROSITE" id="PS50125">
    <property type="entry name" value="GUANYLATE_CYCLASE_2"/>
    <property type="match status" value="1"/>
</dbReference>
<dbReference type="Gene3D" id="3.40.50.10070">
    <property type="entry name" value="TolB, N-terminal domain"/>
    <property type="match status" value="1"/>
</dbReference>
<accession>A0ABS3CG22</accession>
<dbReference type="SMART" id="SM00028">
    <property type="entry name" value="TPR"/>
    <property type="match status" value="4"/>
</dbReference>
<dbReference type="Pfam" id="PF13432">
    <property type="entry name" value="TPR_16"/>
    <property type="match status" value="1"/>
</dbReference>
<feature type="repeat" description="TPR" evidence="1">
    <location>
        <begin position="442"/>
        <end position="475"/>
    </location>
</feature>
<feature type="repeat" description="TPR" evidence="1">
    <location>
        <begin position="476"/>
        <end position="509"/>
    </location>
</feature>
<dbReference type="PROSITE" id="PS50005">
    <property type="entry name" value="TPR"/>
    <property type="match status" value="2"/>
</dbReference>
<dbReference type="InterPro" id="IPR050697">
    <property type="entry name" value="Adenylyl/Guanylyl_Cyclase_3/4"/>
</dbReference>
<dbReference type="Gene3D" id="3.30.70.1230">
    <property type="entry name" value="Nucleotide cyclase"/>
    <property type="match status" value="1"/>
</dbReference>
<dbReference type="RefSeq" id="WP_206586686.1">
    <property type="nucleotide sequence ID" value="NZ_JAFKCU010000002.1"/>
</dbReference>
<keyword evidence="5" id="KW-1185">Reference proteome</keyword>
<dbReference type="InterPro" id="IPR011990">
    <property type="entry name" value="TPR-like_helical_dom_sf"/>
</dbReference>
<dbReference type="InterPro" id="IPR019734">
    <property type="entry name" value="TPR_rpt"/>
</dbReference>
<dbReference type="SUPFAM" id="SSF81901">
    <property type="entry name" value="HCP-like"/>
    <property type="match status" value="1"/>
</dbReference>